<dbReference type="Proteomes" id="UP000789366">
    <property type="component" value="Unassembled WGS sequence"/>
</dbReference>
<accession>A0ACA9Q323</accession>
<feature type="non-terminal residue" evidence="1">
    <location>
        <position position="1"/>
    </location>
</feature>
<keyword evidence="2" id="KW-1185">Reference proteome</keyword>
<reference evidence="1" key="1">
    <citation type="submission" date="2021-06" db="EMBL/GenBank/DDBJ databases">
        <authorList>
            <person name="Kallberg Y."/>
            <person name="Tangrot J."/>
            <person name="Rosling A."/>
        </authorList>
    </citation>
    <scope>NUCLEOTIDE SEQUENCE</scope>
    <source>
        <strain evidence="1">28 12/20/2015</strain>
    </source>
</reference>
<gene>
    <name evidence="1" type="ORF">SPELUC_LOCUS13286</name>
</gene>
<protein>
    <submittedName>
        <fullName evidence="1">9760_t:CDS:1</fullName>
    </submittedName>
</protein>
<sequence>EGSNFVSGDNIEVSFCPDKSITQIDSIDLMLQLPDGFVIGVHNLQTGIQLESKECYTYTYILPSVAPDARYSISITTGPTLTVSGTFFINNPGYGLVISNPTFGQKVKKGNKLTVTWNDPFKLYQNLSLDIIFVTGPGSTILSPLATNVSVSLGKKTVTIPENIQSLQGYNIVIQVNRPSSGLGVEPYASDTFTIF</sequence>
<proteinExistence type="predicted"/>
<organism evidence="1 2">
    <name type="scientific">Cetraspora pellucida</name>
    <dbReference type="NCBI Taxonomy" id="1433469"/>
    <lineage>
        <taxon>Eukaryota</taxon>
        <taxon>Fungi</taxon>
        <taxon>Fungi incertae sedis</taxon>
        <taxon>Mucoromycota</taxon>
        <taxon>Glomeromycotina</taxon>
        <taxon>Glomeromycetes</taxon>
        <taxon>Diversisporales</taxon>
        <taxon>Gigasporaceae</taxon>
        <taxon>Cetraspora</taxon>
    </lineage>
</organism>
<evidence type="ECO:0000313" key="1">
    <source>
        <dbReference type="EMBL" id="CAG8733561.1"/>
    </source>
</evidence>
<comment type="caution">
    <text evidence="1">The sequence shown here is derived from an EMBL/GenBank/DDBJ whole genome shotgun (WGS) entry which is preliminary data.</text>
</comment>
<name>A0ACA9Q323_9GLOM</name>
<dbReference type="EMBL" id="CAJVPW010034448">
    <property type="protein sequence ID" value="CAG8733561.1"/>
    <property type="molecule type" value="Genomic_DNA"/>
</dbReference>
<evidence type="ECO:0000313" key="2">
    <source>
        <dbReference type="Proteomes" id="UP000789366"/>
    </source>
</evidence>